<keyword evidence="4 5" id="KW-0949">S-adenosyl-L-methionine</keyword>
<dbReference type="HOGENOM" id="CLU_056931_0_0_7"/>
<dbReference type="InterPro" id="IPR004384">
    <property type="entry name" value="RNA_MeTrfase_TrmJ/LasT"/>
</dbReference>
<dbReference type="EC" id="2.1.1.200" evidence="5"/>
<evidence type="ECO:0000313" key="8">
    <source>
        <dbReference type="Proteomes" id="UP000001933"/>
    </source>
</evidence>
<evidence type="ECO:0000256" key="3">
    <source>
        <dbReference type="ARBA" id="ARBA00022679"/>
    </source>
</evidence>
<organism evidence="7 8">
    <name type="scientific">Syntrophus aciditrophicus (strain SB)</name>
    <dbReference type="NCBI Taxonomy" id="56780"/>
    <lineage>
        <taxon>Bacteria</taxon>
        <taxon>Pseudomonadati</taxon>
        <taxon>Thermodesulfobacteriota</taxon>
        <taxon>Syntrophia</taxon>
        <taxon>Syntrophales</taxon>
        <taxon>Syntrophaceae</taxon>
        <taxon>Syntrophus</taxon>
    </lineage>
</organism>
<evidence type="ECO:0000256" key="1">
    <source>
        <dbReference type="ARBA" id="ARBA00007228"/>
    </source>
</evidence>
<comment type="catalytic activity">
    <reaction evidence="5">
        <text>uridine(32) in tRNA + S-adenosyl-L-methionine = 2'-O-methyluridine(32) in tRNA + S-adenosyl-L-homocysteine + H(+)</text>
        <dbReference type="Rhea" id="RHEA:42936"/>
        <dbReference type="Rhea" id="RHEA-COMP:10107"/>
        <dbReference type="Rhea" id="RHEA-COMP:10290"/>
        <dbReference type="ChEBI" id="CHEBI:15378"/>
        <dbReference type="ChEBI" id="CHEBI:57856"/>
        <dbReference type="ChEBI" id="CHEBI:59789"/>
        <dbReference type="ChEBI" id="CHEBI:65315"/>
        <dbReference type="ChEBI" id="CHEBI:74478"/>
        <dbReference type="EC" id="2.1.1.200"/>
    </reaction>
</comment>
<proteinExistence type="inferred from homology"/>
<dbReference type="InterPro" id="IPR029026">
    <property type="entry name" value="tRNA_m1G_MTases_N"/>
</dbReference>
<dbReference type="CDD" id="cd18093">
    <property type="entry name" value="SpoU-like_TrmJ"/>
    <property type="match status" value="1"/>
</dbReference>
<comment type="subunit">
    <text evidence="5">Homodimer.</text>
</comment>
<reference evidence="7 8" key="1">
    <citation type="journal article" date="2007" name="Proc. Natl. Acad. Sci. U.S.A.">
        <title>The genome of Syntrophus aciditrophicus: life at the thermodynamic limit of microbial growth.</title>
        <authorList>
            <person name="McInerney M.J."/>
            <person name="Rohlin L."/>
            <person name="Mouttaki H."/>
            <person name="Kim U."/>
            <person name="Krupp R.S."/>
            <person name="Rios-Hernandez L."/>
            <person name="Sieber J."/>
            <person name="Struchtemeyer C.G."/>
            <person name="Bhattacharyya A."/>
            <person name="Campbell J.W."/>
            <person name="Gunsalus R.P."/>
        </authorList>
    </citation>
    <scope>NUCLEOTIDE SEQUENCE [LARGE SCALE GENOMIC DNA]</scope>
    <source>
        <strain evidence="7 8">SB</strain>
    </source>
</reference>
<evidence type="ECO:0000313" key="7">
    <source>
        <dbReference type="EMBL" id="ABC79045.1"/>
    </source>
</evidence>
<dbReference type="PANTHER" id="PTHR42786">
    <property type="entry name" value="TRNA/RRNA METHYLTRANSFERASE"/>
    <property type="match status" value="1"/>
</dbReference>
<accession>Q2LY86</accession>
<dbReference type="GO" id="GO:0003723">
    <property type="term" value="F:RNA binding"/>
    <property type="evidence" value="ECO:0007669"/>
    <property type="project" value="InterPro"/>
</dbReference>
<evidence type="ECO:0000256" key="5">
    <source>
        <dbReference type="RuleBase" id="RU362024"/>
    </source>
</evidence>
<sequence>MLATSERFPRIMNLKATLEHIAVVLNHPKYAGNIGSAARCAKNMGIERLIVVSDREYRQEEIRQMSTHLAADVVDSIVYFRDLGEALSGFNYIVGTTARLGLARGPVVSPREMAEQVIEISRDNEVALLFGPEDTGLTNDDLRYCHTVVSIPTSERFRSLNLSHAVMILCYEISVAETGIPVRFTPKMASSRELEGMYGHIGALLQKIGFLNPENPEYWMMHIRRLFSRIRLQAKEVRIIRGICRQLCWYLHHKTLDIPDREP</sequence>
<dbReference type="GO" id="GO:0106339">
    <property type="term" value="F:tRNA (cytidine(32)-2'-O)-methyltransferase activity"/>
    <property type="evidence" value="ECO:0007669"/>
    <property type="project" value="RHEA"/>
</dbReference>
<dbReference type="NCBIfam" id="TIGR00050">
    <property type="entry name" value="rRNA_methyl_1"/>
    <property type="match status" value="1"/>
</dbReference>
<dbReference type="Gene3D" id="3.40.1280.10">
    <property type="match status" value="1"/>
</dbReference>
<dbReference type="SUPFAM" id="SSF75217">
    <property type="entry name" value="alpha/beta knot"/>
    <property type="match status" value="1"/>
</dbReference>
<comment type="subcellular location">
    <subcellularLocation>
        <location evidence="5">Cytoplasm</location>
    </subcellularLocation>
</comment>
<dbReference type="InParanoid" id="Q2LY86"/>
<protein>
    <recommendedName>
        <fullName evidence="5">tRNA (cytidine/uridine-2'-O-)-methyltransferase TrmJ</fullName>
        <ecNumber evidence="5">2.1.1.200</ecNumber>
    </recommendedName>
    <alternativeName>
        <fullName evidence="5">tRNA (cytidine(32)/uridine(32)-2'-O)-methyltransferase</fullName>
    </alternativeName>
    <alternativeName>
        <fullName evidence="5">tRNA Cm32/Um32 methyltransferase</fullName>
    </alternativeName>
</protein>
<dbReference type="InterPro" id="IPR001537">
    <property type="entry name" value="SpoU_MeTrfase"/>
</dbReference>
<dbReference type="PANTHER" id="PTHR42786:SF2">
    <property type="entry name" value="TRNA (CYTIDINE_URIDINE-2'-O-)-METHYLTRANSFERASE TRMJ"/>
    <property type="match status" value="1"/>
</dbReference>
<comment type="catalytic activity">
    <reaction evidence="5">
        <text>cytidine(32) in tRNA + S-adenosyl-L-methionine = 2'-O-methylcytidine(32) in tRNA + S-adenosyl-L-homocysteine + H(+)</text>
        <dbReference type="Rhea" id="RHEA:42932"/>
        <dbReference type="Rhea" id="RHEA-COMP:10288"/>
        <dbReference type="Rhea" id="RHEA-COMP:10289"/>
        <dbReference type="ChEBI" id="CHEBI:15378"/>
        <dbReference type="ChEBI" id="CHEBI:57856"/>
        <dbReference type="ChEBI" id="CHEBI:59789"/>
        <dbReference type="ChEBI" id="CHEBI:74495"/>
        <dbReference type="ChEBI" id="CHEBI:82748"/>
        <dbReference type="EC" id="2.1.1.200"/>
    </reaction>
</comment>
<keyword evidence="5" id="KW-0963">Cytoplasm</keyword>
<dbReference type="EMBL" id="CP000252">
    <property type="protein sequence ID" value="ABC79045.1"/>
    <property type="molecule type" value="Genomic_DNA"/>
</dbReference>
<dbReference type="STRING" id="56780.SYN_02055"/>
<dbReference type="Proteomes" id="UP000001933">
    <property type="component" value="Chromosome"/>
</dbReference>
<evidence type="ECO:0000256" key="4">
    <source>
        <dbReference type="ARBA" id="ARBA00022691"/>
    </source>
</evidence>
<evidence type="ECO:0000256" key="2">
    <source>
        <dbReference type="ARBA" id="ARBA00022603"/>
    </source>
</evidence>
<keyword evidence="8" id="KW-1185">Reference proteome</keyword>
<dbReference type="Gene3D" id="1.10.8.590">
    <property type="match status" value="1"/>
</dbReference>
<comment type="similarity">
    <text evidence="1">Belongs to the class IV-like SAM-binding methyltransferase superfamily. RNA methyltransferase TrmH family.</text>
</comment>
<dbReference type="Pfam" id="PF00588">
    <property type="entry name" value="SpoU_methylase"/>
    <property type="match status" value="1"/>
</dbReference>
<feature type="domain" description="tRNA/rRNA methyltransferase SpoU type" evidence="6">
    <location>
        <begin position="21"/>
        <end position="171"/>
    </location>
</feature>
<keyword evidence="5" id="KW-0819">tRNA processing</keyword>
<keyword evidence="3" id="KW-0808">Transferase</keyword>
<dbReference type="InterPro" id="IPR029028">
    <property type="entry name" value="Alpha/beta_knot_MTases"/>
</dbReference>
<dbReference type="GO" id="GO:0005829">
    <property type="term" value="C:cytosol"/>
    <property type="evidence" value="ECO:0007669"/>
    <property type="project" value="TreeGrafter"/>
</dbReference>
<dbReference type="AlphaFoldDB" id="Q2LY86"/>
<dbReference type="PIRSF" id="PIRSF004808">
    <property type="entry name" value="LasT"/>
    <property type="match status" value="1"/>
</dbReference>
<keyword evidence="2 5" id="KW-0489">Methyltransferase</keyword>
<name>Q2LY86_SYNAS</name>
<evidence type="ECO:0000259" key="6">
    <source>
        <dbReference type="Pfam" id="PF00588"/>
    </source>
</evidence>
<dbReference type="eggNOG" id="COG0565">
    <property type="taxonomic scope" value="Bacteria"/>
</dbReference>
<dbReference type="FunCoup" id="Q2LY86">
    <property type="interactions" value="165"/>
</dbReference>
<dbReference type="GO" id="GO:0160206">
    <property type="term" value="F:tRNA (cytidine(32)/uridine(32)-2'-O)-methyltransferase activity"/>
    <property type="evidence" value="ECO:0007669"/>
    <property type="project" value="UniProtKB-EC"/>
</dbReference>
<dbReference type="GO" id="GO:0002128">
    <property type="term" value="P:tRNA nucleoside ribose methylation"/>
    <property type="evidence" value="ECO:0007669"/>
    <property type="project" value="TreeGrafter"/>
</dbReference>
<gene>
    <name evidence="5" type="primary">trmJ</name>
    <name evidence="7" type="ORF">SYN_02055</name>
</gene>
<comment type="function">
    <text evidence="5">Catalyzes the formation of 2'O-methylated cytidine (Cm32) or 2'O-methylated uridine (Um32) at position 32 in tRNA.</text>
</comment>
<dbReference type="KEGG" id="sat:SYN_02055"/>